<evidence type="ECO:0000256" key="3">
    <source>
        <dbReference type="ARBA" id="ARBA00022525"/>
    </source>
</evidence>
<gene>
    <name evidence="5" type="ORF">SSX86_018014</name>
</gene>
<evidence type="ECO:0000313" key="5">
    <source>
        <dbReference type="EMBL" id="KAK9064142.1"/>
    </source>
</evidence>
<dbReference type="PANTHER" id="PTHR46215:SF17">
    <property type="entry name" value="DIRIGENT PROTEIN"/>
    <property type="match status" value="1"/>
</dbReference>
<dbReference type="PANTHER" id="PTHR46215">
    <property type="entry name" value="DIRIGENT PROTEIN 24-RELATED"/>
    <property type="match status" value="1"/>
</dbReference>
<comment type="subcellular location">
    <subcellularLocation>
        <location evidence="4">Secreted</location>
        <location evidence="4">Extracellular space</location>
        <location evidence="4">Apoplast</location>
    </subcellularLocation>
</comment>
<organism evidence="5 6">
    <name type="scientific">Deinandra increscens subsp. villosa</name>
    <dbReference type="NCBI Taxonomy" id="3103831"/>
    <lineage>
        <taxon>Eukaryota</taxon>
        <taxon>Viridiplantae</taxon>
        <taxon>Streptophyta</taxon>
        <taxon>Embryophyta</taxon>
        <taxon>Tracheophyta</taxon>
        <taxon>Spermatophyta</taxon>
        <taxon>Magnoliopsida</taxon>
        <taxon>eudicotyledons</taxon>
        <taxon>Gunneridae</taxon>
        <taxon>Pentapetalae</taxon>
        <taxon>asterids</taxon>
        <taxon>campanulids</taxon>
        <taxon>Asterales</taxon>
        <taxon>Asteraceae</taxon>
        <taxon>Asteroideae</taxon>
        <taxon>Heliantheae alliance</taxon>
        <taxon>Madieae</taxon>
        <taxon>Madiinae</taxon>
        <taxon>Deinandra</taxon>
    </lineage>
</organism>
<comment type="caution">
    <text evidence="5">The sequence shown here is derived from an EMBL/GenBank/DDBJ whole genome shotgun (WGS) entry which is preliminary data.</text>
</comment>
<keyword evidence="6" id="KW-1185">Reference proteome</keyword>
<dbReference type="AlphaFoldDB" id="A0AAP0D1K8"/>
<accession>A0AAP0D1K8</accession>
<evidence type="ECO:0000256" key="4">
    <source>
        <dbReference type="RuleBase" id="RU363099"/>
    </source>
</evidence>
<dbReference type="GO" id="GO:0009699">
    <property type="term" value="P:phenylpropanoid biosynthetic process"/>
    <property type="evidence" value="ECO:0007669"/>
    <property type="project" value="UniProtKB-ARBA"/>
</dbReference>
<dbReference type="EMBL" id="JBCNJP010000018">
    <property type="protein sequence ID" value="KAK9064142.1"/>
    <property type="molecule type" value="Genomic_DNA"/>
</dbReference>
<name>A0AAP0D1K8_9ASTR</name>
<dbReference type="Pfam" id="PF03018">
    <property type="entry name" value="Dirigent"/>
    <property type="match status" value="1"/>
</dbReference>
<reference evidence="5 6" key="1">
    <citation type="submission" date="2024-04" db="EMBL/GenBank/DDBJ databases">
        <title>The reference genome of an endangered Asteraceae, Deinandra increscens subsp. villosa, native to the Central Coast of California.</title>
        <authorList>
            <person name="Guilliams M."/>
            <person name="Hasenstab-Lehman K."/>
            <person name="Meyer R."/>
            <person name="Mcevoy S."/>
        </authorList>
    </citation>
    <scope>NUCLEOTIDE SEQUENCE [LARGE SCALE GENOMIC DNA]</scope>
    <source>
        <tissue evidence="5">Leaf</tissue>
    </source>
</reference>
<proteinExistence type="inferred from homology"/>
<dbReference type="InterPro" id="IPR004265">
    <property type="entry name" value="Dirigent"/>
</dbReference>
<keyword evidence="4" id="KW-0052">Apoplast</keyword>
<evidence type="ECO:0000256" key="2">
    <source>
        <dbReference type="ARBA" id="ARBA00011738"/>
    </source>
</evidence>
<sequence length="256" mass="27976">MHQKTVYKSLLDPSSMDLPKPPFNLTPLACLFLLLLTTDIRSFSARTLGGIPPPPRRPHHKTMTFYMPNIMLNSSPHYLPTTSTTTQVNPFSRPLTGIPLSGSRSIPSQSFGLPGTGTGISSSFSASDILREELEFGMVKTIDVDLLDKTNLYGLTLLGKAKGMYVGSLEENGSSQSQMMALTISFLDNEFKDGLRFFGLHQEDIYLESHVSIIGGSGKYEGANGYATIKAVTLKSKNVKEQGETDVFLLVDVYLG</sequence>
<dbReference type="InterPro" id="IPR044859">
    <property type="entry name" value="Allene_oxi_cyc_Dirigent"/>
</dbReference>
<dbReference type="Proteomes" id="UP001408789">
    <property type="component" value="Unassembled WGS sequence"/>
</dbReference>
<comment type="function">
    <text evidence="4">Dirigent proteins impart stereoselectivity on the phenoxy radical-coupling reaction, yielding optically active lignans from two molecules of coniferyl alcohol in the biosynthesis of lignans, flavonolignans, and alkaloids and thus plays a central role in plant secondary metabolism.</text>
</comment>
<protein>
    <recommendedName>
        <fullName evidence="4">Dirigent protein</fullName>
    </recommendedName>
</protein>
<comment type="similarity">
    <text evidence="1 4">Belongs to the plant dirigent protein family.</text>
</comment>
<comment type="subunit">
    <text evidence="2 4">Homodimer.</text>
</comment>
<dbReference type="GO" id="GO:0048046">
    <property type="term" value="C:apoplast"/>
    <property type="evidence" value="ECO:0007669"/>
    <property type="project" value="UniProtKB-SubCell"/>
</dbReference>
<dbReference type="Gene3D" id="2.40.480.10">
    <property type="entry name" value="Allene oxide cyclase-like"/>
    <property type="match status" value="1"/>
</dbReference>
<evidence type="ECO:0000313" key="6">
    <source>
        <dbReference type="Proteomes" id="UP001408789"/>
    </source>
</evidence>
<evidence type="ECO:0000256" key="1">
    <source>
        <dbReference type="ARBA" id="ARBA00010746"/>
    </source>
</evidence>
<keyword evidence="3 4" id="KW-0964">Secreted</keyword>